<dbReference type="CDD" id="cd09859">
    <property type="entry name" value="PIN_53EXO"/>
    <property type="match status" value="1"/>
</dbReference>
<evidence type="ECO:0000256" key="3">
    <source>
        <dbReference type="ARBA" id="ARBA00023125"/>
    </source>
</evidence>
<evidence type="ECO:0000256" key="1">
    <source>
        <dbReference type="ARBA" id="ARBA00022722"/>
    </source>
</evidence>
<organism evidence="5 6">
    <name type="scientific">Rhodococcus phage Finch</name>
    <dbReference type="NCBI Taxonomy" id="2094144"/>
    <lineage>
        <taxon>Viruses</taxon>
        <taxon>Duplodnaviria</taxon>
        <taxon>Heunggongvirae</taxon>
        <taxon>Uroviricota</taxon>
        <taxon>Caudoviricetes</taxon>
        <taxon>Finchvirus</taxon>
        <taxon>Finchvirus finch</taxon>
    </lineage>
</organism>
<keyword evidence="2" id="KW-0378">Hydrolase</keyword>
<reference evidence="6" key="1">
    <citation type="submission" date="2018-02" db="EMBL/GenBank/DDBJ databases">
        <authorList>
            <person name="Cohen D.B."/>
            <person name="Kent A.D."/>
        </authorList>
    </citation>
    <scope>NUCLEOTIDE SEQUENCE [LARGE SCALE GENOMIC DNA]</scope>
</reference>
<gene>
    <name evidence="5" type="primary">65</name>
    <name evidence="5" type="ORF">SEA_FINCH_65</name>
</gene>
<dbReference type="RefSeq" id="YP_010059087.1">
    <property type="nucleotide sequence ID" value="NC_054724.1"/>
</dbReference>
<evidence type="ECO:0000313" key="5">
    <source>
        <dbReference type="EMBL" id="AVO25004.1"/>
    </source>
</evidence>
<dbReference type="GO" id="GO:0017108">
    <property type="term" value="F:5'-flap endonuclease activity"/>
    <property type="evidence" value="ECO:0007669"/>
    <property type="project" value="InterPro"/>
</dbReference>
<keyword evidence="1" id="KW-0540">Nuclease</keyword>
<keyword evidence="6" id="KW-1185">Reference proteome</keyword>
<dbReference type="SUPFAM" id="SSF88723">
    <property type="entry name" value="PIN domain-like"/>
    <property type="match status" value="1"/>
</dbReference>
<dbReference type="Proteomes" id="UP000241290">
    <property type="component" value="Genome"/>
</dbReference>
<dbReference type="Pfam" id="PF02739">
    <property type="entry name" value="5_3_exonuc_N"/>
    <property type="match status" value="1"/>
</dbReference>
<dbReference type="Gene3D" id="3.40.50.1010">
    <property type="entry name" value="5'-nuclease"/>
    <property type="match status" value="1"/>
</dbReference>
<dbReference type="InterPro" id="IPR029060">
    <property type="entry name" value="PIN-like_dom_sf"/>
</dbReference>
<keyword evidence="3" id="KW-0238">DNA-binding</keyword>
<dbReference type="PANTHER" id="PTHR42646">
    <property type="entry name" value="FLAP ENDONUCLEASE XNI"/>
    <property type="match status" value="1"/>
</dbReference>
<feature type="domain" description="5'-3' exonuclease" evidence="4">
    <location>
        <begin position="1"/>
        <end position="277"/>
    </location>
</feature>
<dbReference type="InterPro" id="IPR008918">
    <property type="entry name" value="HhH2"/>
</dbReference>
<dbReference type="InterPro" id="IPR020045">
    <property type="entry name" value="DNA_polI_H3TH"/>
</dbReference>
<evidence type="ECO:0000256" key="2">
    <source>
        <dbReference type="ARBA" id="ARBA00022801"/>
    </source>
</evidence>
<dbReference type="InterPro" id="IPR036279">
    <property type="entry name" value="5-3_exonuclease_C_sf"/>
</dbReference>
<dbReference type="InterPro" id="IPR038969">
    <property type="entry name" value="FEN"/>
</dbReference>
<dbReference type="SMART" id="SM00279">
    <property type="entry name" value="HhH2"/>
    <property type="match status" value="1"/>
</dbReference>
<dbReference type="EMBL" id="MG962366">
    <property type="protein sequence ID" value="AVO25004.1"/>
    <property type="molecule type" value="Genomic_DNA"/>
</dbReference>
<name>A0A2P1JXG8_9CAUD</name>
<accession>A0A2P1JXG8</accession>
<protein>
    <recommendedName>
        <fullName evidence="4">5'-3' exonuclease domain-containing protein</fullName>
    </recommendedName>
</protein>
<dbReference type="GO" id="GO:0033567">
    <property type="term" value="P:DNA replication, Okazaki fragment processing"/>
    <property type="evidence" value="ECO:0007669"/>
    <property type="project" value="InterPro"/>
</dbReference>
<sequence length="310" mass="35070">MRQDHLVLVDGNNITMRSYHAMYQSKLTAPDGTPSGAVYGNISALRSYMRELAPTHMAWLFDGGRSDFRTNLRAEYKGHRKQAVVDAAKPNPAEDLPPQYEAFERFLDALGIRHYRETGVEADDLIAQLVFRNREQDGMITIISGDHDMLQLVSDRCNVRVLRPGVASSTKGLMGLSIGQLMNEAEVERKYKTKVEYLAAMWALTGDTGDNIIGIPKVGPVTAAKWVNEWWGQLEDIVLKEPKCAGYERKVLQNRQLIELKGDLGNVPFSYNDMAITSPTDHRWREAVEILVQWDMRSIVESIDRREFAA</sequence>
<proteinExistence type="predicted"/>
<dbReference type="KEGG" id="vg:64766318"/>
<evidence type="ECO:0000259" key="4">
    <source>
        <dbReference type="SMART" id="SM00475"/>
    </source>
</evidence>
<dbReference type="GeneID" id="64766318"/>
<evidence type="ECO:0000313" key="6">
    <source>
        <dbReference type="Proteomes" id="UP000241290"/>
    </source>
</evidence>
<dbReference type="SUPFAM" id="SSF47807">
    <property type="entry name" value="5' to 3' exonuclease, C-terminal subdomain"/>
    <property type="match status" value="1"/>
</dbReference>
<dbReference type="InterPro" id="IPR020046">
    <property type="entry name" value="5-3_exonucl_a-hlix_arch_N"/>
</dbReference>
<dbReference type="Gene3D" id="1.10.150.20">
    <property type="entry name" value="5' to 3' exonuclease, C-terminal subdomain"/>
    <property type="match status" value="1"/>
</dbReference>
<dbReference type="GO" id="GO:0003677">
    <property type="term" value="F:DNA binding"/>
    <property type="evidence" value="ECO:0007669"/>
    <property type="project" value="UniProtKB-KW"/>
</dbReference>
<dbReference type="PANTHER" id="PTHR42646:SF2">
    <property type="entry name" value="5'-3' EXONUCLEASE FAMILY PROTEIN"/>
    <property type="match status" value="1"/>
</dbReference>
<dbReference type="Pfam" id="PF01367">
    <property type="entry name" value="5_3_exonuc"/>
    <property type="match status" value="1"/>
</dbReference>
<dbReference type="InterPro" id="IPR002421">
    <property type="entry name" value="5-3_exonuclease"/>
</dbReference>
<dbReference type="GO" id="GO:0008409">
    <property type="term" value="F:5'-3' exonuclease activity"/>
    <property type="evidence" value="ECO:0007669"/>
    <property type="project" value="InterPro"/>
</dbReference>
<dbReference type="SMART" id="SM00475">
    <property type="entry name" value="53EXOc"/>
    <property type="match status" value="1"/>
</dbReference>